<evidence type="ECO:0000256" key="1">
    <source>
        <dbReference type="ARBA" id="ARBA00023015"/>
    </source>
</evidence>
<dbReference type="InterPro" id="IPR028082">
    <property type="entry name" value="Peripla_BP_I"/>
</dbReference>
<dbReference type="AlphaFoldDB" id="A0A660KZC0"/>
<keyword evidence="6" id="KW-1185">Reference proteome</keyword>
<dbReference type="GO" id="GO:0003700">
    <property type="term" value="F:DNA-binding transcription factor activity"/>
    <property type="evidence" value="ECO:0007669"/>
    <property type="project" value="TreeGrafter"/>
</dbReference>
<comment type="caution">
    <text evidence="5">The sequence shown here is derived from an EMBL/GenBank/DDBJ whole genome shotgun (WGS) entry which is preliminary data.</text>
</comment>
<dbReference type="PANTHER" id="PTHR30146:SF155">
    <property type="entry name" value="ALANINE RACEMASE"/>
    <property type="match status" value="1"/>
</dbReference>
<evidence type="ECO:0000259" key="4">
    <source>
        <dbReference type="PROSITE" id="PS50932"/>
    </source>
</evidence>
<evidence type="ECO:0000313" key="5">
    <source>
        <dbReference type="EMBL" id="RKQ86022.1"/>
    </source>
</evidence>
<dbReference type="Pfam" id="PF00532">
    <property type="entry name" value="Peripla_BP_1"/>
    <property type="match status" value="1"/>
</dbReference>
<dbReference type="SUPFAM" id="SSF47413">
    <property type="entry name" value="lambda repressor-like DNA-binding domains"/>
    <property type="match status" value="1"/>
</dbReference>
<dbReference type="InterPro" id="IPR001761">
    <property type="entry name" value="Peripla_BP/Lac1_sug-bd_dom"/>
</dbReference>
<name>A0A660KZC0_9ACTN</name>
<dbReference type="Gene3D" id="1.10.260.40">
    <property type="entry name" value="lambda repressor-like DNA-binding domains"/>
    <property type="match status" value="1"/>
</dbReference>
<dbReference type="RefSeq" id="WP_211340064.1">
    <property type="nucleotide sequence ID" value="NZ_RBIL01000002.1"/>
</dbReference>
<evidence type="ECO:0000313" key="6">
    <source>
        <dbReference type="Proteomes" id="UP000278962"/>
    </source>
</evidence>
<dbReference type="Proteomes" id="UP000278962">
    <property type="component" value="Unassembled WGS sequence"/>
</dbReference>
<dbReference type="SMART" id="SM00354">
    <property type="entry name" value="HTH_LACI"/>
    <property type="match status" value="1"/>
</dbReference>
<dbReference type="InterPro" id="IPR000843">
    <property type="entry name" value="HTH_LacI"/>
</dbReference>
<dbReference type="SUPFAM" id="SSF53822">
    <property type="entry name" value="Periplasmic binding protein-like I"/>
    <property type="match status" value="1"/>
</dbReference>
<dbReference type="EMBL" id="RBIL01000002">
    <property type="protein sequence ID" value="RKQ86022.1"/>
    <property type="molecule type" value="Genomic_DNA"/>
</dbReference>
<gene>
    <name evidence="5" type="ORF">C8N24_4030</name>
</gene>
<protein>
    <submittedName>
        <fullName evidence="5">LacI family transcriptional regulator</fullName>
    </submittedName>
</protein>
<evidence type="ECO:0000256" key="2">
    <source>
        <dbReference type="ARBA" id="ARBA00023125"/>
    </source>
</evidence>
<reference evidence="5 6" key="1">
    <citation type="submission" date="2018-10" db="EMBL/GenBank/DDBJ databases">
        <title>Genomic Encyclopedia of Archaeal and Bacterial Type Strains, Phase II (KMG-II): from individual species to whole genera.</title>
        <authorList>
            <person name="Goeker M."/>
        </authorList>
    </citation>
    <scope>NUCLEOTIDE SEQUENCE [LARGE SCALE GENOMIC DNA]</scope>
    <source>
        <strain evidence="5 6">DSM 14954</strain>
    </source>
</reference>
<sequence>MTKGSYVTMDDVAREAGVSRALVSLVMRDSAKVSDERRARVRDAATRLGYRPNAIARNLASHRTHTVGILLNDLHNPFFAEIAEGIEERASELGYRLLFITGGRRKQREQAMLEALLEYRTDGLILVSPHLPGPQIAAAVGGLPCVVTGRRVRASTLDCVLSDESVGAHLAVEHLVALGHSRIVHVDGGDGAGAAPRRAGYLRAMDDAGLGRAAAVLPGEFTESAGAEAATRLLRGRRKLPTAVIAANDLVAVGLIDRLEQDGLRVPEDVSVIGYDNTFVAGLAHIQLTTINQPRREIGNEAFALLLERAEGRAERVTRVHEPTLVVRSTTAPPP</sequence>
<dbReference type="CDD" id="cd06267">
    <property type="entry name" value="PBP1_LacI_sugar_binding-like"/>
    <property type="match status" value="1"/>
</dbReference>
<dbReference type="Gene3D" id="3.40.50.2300">
    <property type="match status" value="2"/>
</dbReference>
<keyword evidence="2" id="KW-0238">DNA-binding</keyword>
<dbReference type="Pfam" id="PF00356">
    <property type="entry name" value="LacI"/>
    <property type="match status" value="1"/>
</dbReference>
<feature type="domain" description="HTH lacI-type" evidence="4">
    <location>
        <begin position="7"/>
        <end position="61"/>
    </location>
</feature>
<evidence type="ECO:0000256" key="3">
    <source>
        <dbReference type="ARBA" id="ARBA00023163"/>
    </source>
</evidence>
<keyword evidence="3" id="KW-0804">Transcription</keyword>
<dbReference type="PANTHER" id="PTHR30146">
    <property type="entry name" value="LACI-RELATED TRANSCRIPTIONAL REPRESSOR"/>
    <property type="match status" value="1"/>
</dbReference>
<accession>A0A660KZC0</accession>
<organism evidence="5 6">
    <name type="scientific">Solirubrobacter pauli</name>
    <dbReference type="NCBI Taxonomy" id="166793"/>
    <lineage>
        <taxon>Bacteria</taxon>
        <taxon>Bacillati</taxon>
        <taxon>Actinomycetota</taxon>
        <taxon>Thermoleophilia</taxon>
        <taxon>Solirubrobacterales</taxon>
        <taxon>Solirubrobacteraceae</taxon>
        <taxon>Solirubrobacter</taxon>
    </lineage>
</organism>
<dbReference type="CDD" id="cd01392">
    <property type="entry name" value="HTH_LacI"/>
    <property type="match status" value="1"/>
</dbReference>
<dbReference type="GO" id="GO:0000976">
    <property type="term" value="F:transcription cis-regulatory region binding"/>
    <property type="evidence" value="ECO:0007669"/>
    <property type="project" value="TreeGrafter"/>
</dbReference>
<proteinExistence type="predicted"/>
<dbReference type="PROSITE" id="PS50932">
    <property type="entry name" value="HTH_LACI_2"/>
    <property type="match status" value="1"/>
</dbReference>
<keyword evidence="1" id="KW-0805">Transcription regulation</keyword>
<dbReference type="InterPro" id="IPR010982">
    <property type="entry name" value="Lambda_DNA-bd_dom_sf"/>
</dbReference>